<dbReference type="CDD" id="cd03444">
    <property type="entry name" value="Thioesterase_II_repeat1"/>
    <property type="match status" value="1"/>
</dbReference>
<evidence type="ECO:0008006" key="8">
    <source>
        <dbReference type="Google" id="ProtNLM"/>
    </source>
</evidence>
<dbReference type="AlphaFoldDB" id="A0A428TY58"/>
<dbReference type="InterPro" id="IPR049449">
    <property type="entry name" value="TesB_ACOT8-like_N"/>
</dbReference>
<dbReference type="InterPro" id="IPR029069">
    <property type="entry name" value="HotDog_dom_sf"/>
</dbReference>
<dbReference type="Proteomes" id="UP000288429">
    <property type="component" value="Unassembled WGS sequence"/>
</dbReference>
<dbReference type="CDD" id="cd03445">
    <property type="entry name" value="Thioesterase_II_repeat2"/>
    <property type="match status" value="1"/>
</dbReference>
<dbReference type="Pfam" id="PF13622">
    <property type="entry name" value="4HBT_3"/>
    <property type="match status" value="1"/>
</dbReference>
<dbReference type="Pfam" id="PF20789">
    <property type="entry name" value="4HBT_3C"/>
    <property type="match status" value="1"/>
</dbReference>
<name>A0A428TY58_9HYPO</name>
<keyword evidence="2" id="KW-0378">Hydrolase</keyword>
<dbReference type="PANTHER" id="PTHR11066:SF34">
    <property type="entry name" value="ACYL-COENZYME A THIOESTERASE 8"/>
    <property type="match status" value="1"/>
</dbReference>
<organism evidence="6 7">
    <name type="scientific">Fusarium ambrosium</name>
    <dbReference type="NCBI Taxonomy" id="131363"/>
    <lineage>
        <taxon>Eukaryota</taxon>
        <taxon>Fungi</taxon>
        <taxon>Dikarya</taxon>
        <taxon>Ascomycota</taxon>
        <taxon>Pezizomycotina</taxon>
        <taxon>Sordariomycetes</taxon>
        <taxon>Hypocreomycetidae</taxon>
        <taxon>Hypocreales</taxon>
        <taxon>Nectriaceae</taxon>
        <taxon>Fusarium</taxon>
        <taxon>Fusarium solani species complex</taxon>
    </lineage>
</organism>
<evidence type="ECO:0000256" key="1">
    <source>
        <dbReference type="ARBA" id="ARBA00006538"/>
    </source>
</evidence>
<gene>
    <name evidence="6" type="ORF">CDV31_008809</name>
</gene>
<dbReference type="SUPFAM" id="SSF54637">
    <property type="entry name" value="Thioesterase/thiol ester dehydrase-isomerase"/>
    <property type="match status" value="2"/>
</dbReference>
<accession>A0A428TY58</accession>
<evidence type="ECO:0000259" key="5">
    <source>
        <dbReference type="Pfam" id="PF20789"/>
    </source>
</evidence>
<protein>
    <recommendedName>
        <fullName evidence="8">Acyl-CoA thioesterase II</fullName>
    </recommendedName>
</protein>
<dbReference type="GO" id="GO:0047617">
    <property type="term" value="F:fatty acyl-CoA hydrolase activity"/>
    <property type="evidence" value="ECO:0007669"/>
    <property type="project" value="InterPro"/>
</dbReference>
<comment type="caution">
    <text evidence="6">The sequence shown here is derived from an EMBL/GenBank/DDBJ whole genome shotgun (WGS) entry which is preliminary data.</text>
</comment>
<evidence type="ECO:0000313" key="7">
    <source>
        <dbReference type="Proteomes" id="UP000288429"/>
    </source>
</evidence>
<evidence type="ECO:0000256" key="2">
    <source>
        <dbReference type="ARBA" id="ARBA00022801"/>
    </source>
</evidence>
<dbReference type="PANTHER" id="PTHR11066">
    <property type="entry name" value="ACYL-COA THIOESTERASE"/>
    <property type="match status" value="1"/>
</dbReference>
<dbReference type="InterPro" id="IPR049450">
    <property type="entry name" value="ACOT8-like_C"/>
</dbReference>
<proteinExistence type="inferred from homology"/>
<dbReference type="GO" id="GO:0006637">
    <property type="term" value="P:acyl-CoA metabolic process"/>
    <property type="evidence" value="ECO:0007669"/>
    <property type="project" value="InterPro"/>
</dbReference>
<keyword evidence="7" id="KW-1185">Reference proteome</keyword>
<dbReference type="InterPro" id="IPR042171">
    <property type="entry name" value="Acyl-CoA_hotdog"/>
</dbReference>
<feature type="domain" description="Acyl-CoA thioesterase-like C-terminal" evidence="5">
    <location>
        <begin position="175"/>
        <end position="360"/>
    </location>
</feature>
<sequence length="371" mass="41951">MTEHDTFGKPPYRYLPTQHMLSFAAAPEQGEDVYTNSVSLWHPLWARGVFGGALIAQSLAVAQESVPLSYLVHSMHCYFLLPAHTTIPIFYRIERIRDGRTISTRRVQAYQAGKCIFTTLISFFREAGRKGRMELAHQAPMPELSRKQGPPSASGEDVDQTRLTKTCQANRGSLYECVRIDTGGEEGRPEFKRLRNWIRVRSQADAMPYVNDDQGRETDHRAHLAALAYISDHYFIGTVPRVHCTNRFNNSNAVTSVIKSLEKGDPSSQQVLLSYQELAIEEFEENSRSGTPTAPDHHIGMMVTLDHTIFFHNQTAVRADEWMLAEVETPWAGQERGLVVQRIWTSDGTLIATCFQEGLVRLERNQANSKI</sequence>
<evidence type="ECO:0000256" key="3">
    <source>
        <dbReference type="SAM" id="MobiDB-lite"/>
    </source>
</evidence>
<comment type="similarity">
    <text evidence="1">Belongs to the C/M/P thioester hydrolase family.</text>
</comment>
<dbReference type="InterPro" id="IPR003703">
    <property type="entry name" value="Acyl_CoA_thio"/>
</dbReference>
<evidence type="ECO:0000259" key="4">
    <source>
        <dbReference type="Pfam" id="PF13622"/>
    </source>
</evidence>
<evidence type="ECO:0000313" key="6">
    <source>
        <dbReference type="EMBL" id="RSM06967.1"/>
    </source>
</evidence>
<dbReference type="EMBL" id="NIZV01000119">
    <property type="protein sequence ID" value="RSM06967.1"/>
    <property type="molecule type" value="Genomic_DNA"/>
</dbReference>
<reference evidence="6 7" key="1">
    <citation type="submission" date="2017-06" db="EMBL/GenBank/DDBJ databases">
        <title>Cmopartive genomic analysis of Ambrosia Fusariam Clade fungi.</title>
        <authorList>
            <person name="Stajich J.E."/>
            <person name="Carrillo J."/>
            <person name="Kijimoto T."/>
            <person name="Eskalen A."/>
            <person name="O'Donnell K."/>
            <person name="Kasson M."/>
        </authorList>
    </citation>
    <scope>NUCLEOTIDE SEQUENCE [LARGE SCALE GENOMIC DNA]</scope>
    <source>
        <strain evidence="6 7">NRRL 20438</strain>
    </source>
</reference>
<feature type="region of interest" description="Disordered" evidence="3">
    <location>
        <begin position="139"/>
        <end position="159"/>
    </location>
</feature>
<feature type="domain" description="Acyl-CoA thioesterase-like N-terminal HotDog" evidence="4">
    <location>
        <begin position="43"/>
        <end position="123"/>
    </location>
</feature>
<dbReference type="Gene3D" id="2.40.160.210">
    <property type="entry name" value="Acyl-CoA thioesterase, double hotdog domain"/>
    <property type="match status" value="1"/>
</dbReference>
<dbReference type="GO" id="GO:0009062">
    <property type="term" value="P:fatty acid catabolic process"/>
    <property type="evidence" value="ECO:0007669"/>
    <property type="project" value="TreeGrafter"/>
</dbReference>
<dbReference type="GO" id="GO:0005782">
    <property type="term" value="C:peroxisomal matrix"/>
    <property type="evidence" value="ECO:0007669"/>
    <property type="project" value="UniProtKB-SubCell"/>
</dbReference>